<evidence type="ECO:0000256" key="3">
    <source>
        <dbReference type="ARBA" id="ARBA00022801"/>
    </source>
</evidence>
<keyword evidence="6" id="KW-0742">SOS response</keyword>
<keyword evidence="12" id="KW-1185">Reference proteome</keyword>
<dbReference type="CDD" id="cd10434">
    <property type="entry name" value="GIY-YIG_UvrC_Cho"/>
    <property type="match status" value="1"/>
</dbReference>
<organism evidence="11 12">
    <name type="scientific">Noviherbaspirillum denitrificans</name>
    <dbReference type="NCBI Taxonomy" id="1968433"/>
    <lineage>
        <taxon>Bacteria</taxon>
        <taxon>Pseudomonadati</taxon>
        <taxon>Pseudomonadota</taxon>
        <taxon>Betaproteobacteria</taxon>
        <taxon>Burkholderiales</taxon>
        <taxon>Oxalobacteraceae</taxon>
        <taxon>Noviherbaspirillum</taxon>
    </lineage>
</organism>
<dbReference type="GO" id="GO:0006289">
    <property type="term" value="P:nucleotide-excision repair"/>
    <property type="evidence" value="ECO:0007669"/>
    <property type="project" value="InterPro"/>
</dbReference>
<dbReference type="PANTHER" id="PTHR30562:SF10">
    <property type="entry name" value="EXCINUCLEASE CHO"/>
    <property type="match status" value="1"/>
</dbReference>
<dbReference type="InterPro" id="IPR047296">
    <property type="entry name" value="GIY-YIG_UvrC_Cho"/>
</dbReference>
<evidence type="ECO:0000256" key="9">
    <source>
        <dbReference type="ARBA" id="ARBA00042732"/>
    </source>
</evidence>
<dbReference type="GO" id="GO:0009432">
    <property type="term" value="P:SOS response"/>
    <property type="evidence" value="ECO:0007669"/>
    <property type="project" value="UniProtKB-KW"/>
</dbReference>
<keyword evidence="1" id="KW-0227">DNA damage</keyword>
<comment type="caution">
    <text evidence="11">The sequence shown here is derived from an EMBL/GenBank/DDBJ whole genome shotgun (WGS) entry which is preliminary data.</text>
</comment>
<dbReference type="InterPro" id="IPR050066">
    <property type="entry name" value="UvrABC_protein_C"/>
</dbReference>
<dbReference type="PROSITE" id="PS50164">
    <property type="entry name" value="GIY_YIG"/>
    <property type="match status" value="1"/>
</dbReference>
<dbReference type="PANTHER" id="PTHR30562">
    <property type="entry name" value="UVRC/OXIDOREDUCTASE"/>
    <property type="match status" value="1"/>
</dbReference>
<evidence type="ECO:0000256" key="1">
    <source>
        <dbReference type="ARBA" id="ARBA00022763"/>
    </source>
</evidence>
<keyword evidence="2" id="KW-0228">DNA excision</keyword>
<evidence type="ECO:0000256" key="7">
    <source>
        <dbReference type="ARBA" id="ARBA00040756"/>
    </source>
</evidence>
<reference evidence="11 12" key="1">
    <citation type="submission" date="2016-02" db="EMBL/GenBank/DDBJ databases">
        <authorList>
            <person name="Wen L."/>
            <person name="He K."/>
            <person name="Yang H."/>
        </authorList>
    </citation>
    <scope>NUCLEOTIDE SEQUENCE [LARGE SCALE GENOMIC DNA]</scope>
    <source>
        <strain evidence="11 12">TSA40</strain>
    </source>
</reference>
<evidence type="ECO:0000256" key="2">
    <source>
        <dbReference type="ARBA" id="ARBA00022769"/>
    </source>
</evidence>
<dbReference type="Gene3D" id="3.40.1440.10">
    <property type="entry name" value="GIY-YIG endonuclease"/>
    <property type="match status" value="1"/>
</dbReference>
<dbReference type="InterPro" id="IPR000305">
    <property type="entry name" value="GIY-YIG_endonuc"/>
</dbReference>
<dbReference type="SUPFAM" id="SSF82771">
    <property type="entry name" value="GIY-YIG endonuclease"/>
    <property type="match status" value="1"/>
</dbReference>
<dbReference type="EMBL" id="LSTO01000001">
    <property type="protein sequence ID" value="OWW20328.1"/>
    <property type="molecule type" value="Genomic_DNA"/>
</dbReference>
<gene>
    <name evidence="11" type="ORF">AYR66_13325</name>
</gene>
<keyword evidence="3" id="KW-0378">Hydrolase</keyword>
<sequence length="302" mass="34498">MQPRITSIGLLVKSDPAELFTYPDHIDRGSLDALPSKPGIYIFRDAQERPLYIGKSVNIRSRVLSHLRTPEEARMLQASSHVEFRRTAGEIGALLLESRLIKEMQPLHNKKLRRTREMCTLRLGPDVNAVPEIVYARDHDFAITDGLYGLFATRKAALERLRMIVDEERLCPALCGLETAMRGRACFARQIARCLGACIGEEAIEDHYLRLRAALEEMRIVVWPYPGPMGIVEECDGWKQTHVIDRWFYIGSIDHVKGAKPVRQPARRTFDVDTYKILVRPMLRGELRLEPVKLARSVRSNT</sequence>
<name>A0A254TKU0_9BURK</name>
<evidence type="ECO:0000256" key="8">
    <source>
        <dbReference type="ARBA" id="ARBA00042138"/>
    </source>
</evidence>
<keyword evidence="4" id="KW-0267">Excision nuclease</keyword>
<dbReference type="GO" id="GO:0016787">
    <property type="term" value="F:hydrolase activity"/>
    <property type="evidence" value="ECO:0007669"/>
    <property type="project" value="UniProtKB-KW"/>
</dbReference>
<evidence type="ECO:0000256" key="5">
    <source>
        <dbReference type="ARBA" id="ARBA00023204"/>
    </source>
</evidence>
<dbReference type="GO" id="GO:0004519">
    <property type="term" value="F:endonuclease activity"/>
    <property type="evidence" value="ECO:0007669"/>
    <property type="project" value="UniProtKB-KW"/>
</dbReference>
<keyword evidence="11" id="KW-0255">Endonuclease</keyword>
<keyword evidence="11" id="KW-0540">Nuclease</keyword>
<dbReference type="AlphaFoldDB" id="A0A254TKU0"/>
<dbReference type="Proteomes" id="UP000197535">
    <property type="component" value="Unassembled WGS sequence"/>
</dbReference>
<evidence type="ECO:0000259" key="10">
    <source>
        <dbReference type="PROSITE" id="PS50164"/>
    </source>
</evidence>
<dbReference type="InterPro" id="IPR035901">
    <property type="entry name" value="GIY-YIG_endonuc_sf"/>
</dbReference>
<dbReference type="SMART" id="SM00465">
    <property type="entry name" value="GIYc"/>
    <property type="match status" value="1"/>
</dbReference>
<evidence type="ECO:0000256" key="6">
    <source>
        <dbReference type="ARBA" id="ARBA00023236"/>
    </source>
</evidence>
<proteinExistence type="predicted"/>
<dbReference type="GO" id="GO:0009380">
    <property type="term" value="C:excinuclease repair complex"/>
    <property type="evidence" value="ECO:0007669"/>
    <property type="project" value="TreeGrafter"/>
</dbReference>
<dbReference type="RefSeq" id="WP_088707214.1">
    <property type="nucleotide sequence ID" value="NZ_LSTO01000001.1"/>
</dbReference>
<accession>A0A254TKU0</accession>
<evidence type="ECO:0000313" key="11">
    <source>
        <dbReference type="EMBL" id="OWW20328.1"/>
    </source>
</evidence>
<feature type="domain" description="GIY-YIG" evidence="10">
    <location>
        <begin position="36"/>
        <end position="110"/>
    </location>
</feature>
<keyword evidence="5" id="KW-0234">DNA repair</keyword>
<evidence type="ECO:0000256" key="4">
    <source>
        <dbReference type="ARBA" id="ARBA00022881"/>
    </source>
</evidence>
<evidence type="ECO:0000313" key="12">
    <source>
        <dbReference type="Proteomes" id="UP000197535"/>
    </source>
</evidence>
<protein>
    <recommendedName>
        <fullName evidence="7">Excinuclease cho</fullName>
    </recommendedName>
    <alternativeName>
        <fullName evidence="9">Endonuclease cho</fullName>
    </alternativeName>
    <alternativeName>
        <fullName evidence="8">UvrC homolog protein</fullName>
    </alternativeName>
</protein>
<dbReference type="OrthoDB" id="9803913at2"/>